<organism evidence="1 2">
    <name type="scientific">Lindgomyces ingoldianus</name>
    <dbReference type="NCBI Taxonomy" id="673940"/>
    <lineage>
        <taxon>Eukaryota</taxon>
        <taxon>Fungi</taxon>
        <taxon>Dikarya</taxon>
        <taxon>Ascomycota</taxon>
        <taxon>Pezizomycotina</taxon>
        <taxon>Dothideomycetes</taxon>
        <taxon>Pleosporomycetidae</taxon>
        <taxon>Pleosporales</taxon>
        <taxon>Lindgomycetaceae</taxon>
        <taxon>Lindgomyces</taxon>
    </lineage>
</organism>
<dbReference type="Proteomes" id="UP000799755">
    <property type="component" value="Unassembled WGS sequence"/>
</dbReference>
<evidence type="ECO:0000313" key="2">
    <source>
        <dbReference type="Proteomes" id="UP000799755"/>
    </source>
</evidence>
<protein>
    <submittedName>
        <fullName evidence="1">Uncharacterized protein</fullName>
    </submittedName>
</protein>
<dbReference type="EMBL" id="MU003521">
    <property type="protein sequence ID" value="KAF2467320.1"/>
    <property type="molecule type" value="Genomic_DNA"/>
</dbReference>
<feature type="non-terminal residue" evidence="1">
    <location>
        <position position="1"/>
    </location>
</feature>
<comment type="caution">
    <text evidence="1">The sequence shown here is derived from an EMBL/GenBank/DDBJ whole genome shotgun (WGS) entry which is preliminary data.</text>
</comment>
<gene>
    <name evidence="1" type="ORF">BDR25DRAFT_376295</name>
</gene>
<evidence type="ECO:0000313" key="1">
    <source>
        <dbReference type="EMBL" id="KAF2467320.1"/>
    </source>
</evidence>
<reference evidence="1" key="1">
    <citation type="journal article" date="2020" name="Stud. Mycol.">
        <title>101 Dothideomycetes genomes: a test case for predicting lifestyles and emergence of pathogens.</title>
        <authorList>
            <person name="Haridas S."/>
            <person name="Albert R."/>
            <person name="Binder M."/>
            <person name="Bloem J."/>
            <person name="Labutti K."/>
            <person name="Salamov A."/>
            <person name="Andreopoulos B."/>
            <person name="Baker S."/>
            <person name="Barry K."/>
            <person name="Bills G."/>
            <person name="Bluhm B."/>
            <person name="Cannon C."/>
            <person name="Castanera R."/>
            <person name="Culley D."/>
            <person name="Daum C."/>
            <person name="Ezra D."/>
            <person name="Gonzalez J."/>
            <person name="Henrissat B."/>
            <person name="Kuo A."/>
            <person name="Liang C."/>
            <person name="Lipzen A."/>
            <person name="Lutzoni F."/>
            <person name="Magnuson J."/>
            <person name="Mondo S."/>
            <person name="Nolan M."/>
            <person name="Ohm R."/>
            <person name="Pangilinan J."/>
            <person name="Park H.-J."/>
            <person name="Ramirez L."/>
            <person name="Alfaro M."/>
            <person name="Sun H."/>
            <person name="Tritt A."/>
            <person name="Yoshinaga Y."/>
            <person name="Zwiers L.-H."/>
            <person name="Turgeon B."/>
            <person name="Goodwin S."/>
            <person name="Spatafora J."/>
            <person name="Crous P."/>
            <person name="Grigoriev I."/>
        </authorList>
    </citation>
    <scope>NUCLEOTIDE SEQUENCE</scope>
    <source>
        <strain evidence="1">ATCC 200398</strain>
    </source>
</reference>
<name>A0ACB6QLB7_9PLEO</name>
<accession>A0ACB6QLB7</accession>
<keyword evidence="2" id="KW-1185">Reference proteome</keyword>
<proteinExistence type="predicted"/>
<sequence length="86" mass="9392">AGRDYQACSYDFNVTISTILGEIAGVETYCRGYEDGSLFKMCRPLEDVNNGVVAKFLLRNASAVELGPKKIAVSSELGRVGERWAN</sequence>